<dbReference type="GO" id="GO:0016874">
    <property type="term" value="F:ligase activity"/>
    <property type="evidence" value="ECO:0007669"/>
    <property type="project" value="UniProtKB-KW"/>
</dbReference>
<organism evidence="2 3">
    <name type="scientific">Kribbella albertanoniae</name>
    <dbReference type="NCBI Taxonomy" id="1266829"/>
    <lineage>
        <taxon>Bacteria</taxon>
        <taxon>Bacillati</taxon>
        <taxon>Actinomycetota</taxon>
        <taxon>Actinomycetes</taxon>
        <taxon>Propionibacteriales</taxon>
        <taxon>Kribbellaceae</taxon>
        <taxon>Kribbella</taxon>
    </lineage>
</organism>
<accession>A0A4R4QJP1</accession>
<dbReference type="OrthoDB" id="2472181at2"/>
<dbReference type="InterPro" id="IPR050237">
    <property type="entry name" value="ATP-dep_AMP-bd_enzyme"/>
</dbReference>
<dbReference type="PANTHER" id="PTHR43767">
    <property type="entry name" value="LONG-CHAIN-FATTY-ACID--COA LIGASE"/>
    <property type="match status" value="1"/>
</dbReference>
<reference evidence="2 3" key="1">
    <citation type="submission" date="2019-03" db="EMBL/GenBank/DDBJ databases">
        <title>Draft genome sequences of novel Actinobacteria.</title>
        <authorList>
            <person name="Sahin N."/>
            <person name="Ay H."/>
            <person name="Saygin H."/>
        </authorList>
    </citation>
    <scope>NUCLEOTIDE SEQUENCE [LARGE SCALE GENOMIC DNA]</scope>
    <source>
        <strain evidence="2 3">JCM 30547</strain>
    </source>
</reference>
<dbReference type="AlphaFoldDB" id="A0A4R4QJP1"/>
<keyword evidence="2" id="KW-0436">Ligase</keyword>
<dbReference type="InterPro" id="IPR000873">
    <property type="entry name" value="AMP-dep_synth/lig_dom"/>
</dbReference>
<dbReference type="InterPro" id="IPR045851">
    <property type="entry name" value="AMP-bd_C_sf"/>
</dbReference>
<dbReference type="Proteomes" id="UP000295075">
    <property type="component" value="Unassembled WGS sequence"/>
</dbReference>
<sequence length="496" mass="52815">MTANPCLLHELLDLAADQAPERIAVSGGGRVITYAELRGHSDRLARSLAADGLRRGDHVVLALAEAIELAPVLFALSRIGAVFVVIQEEIPARLAEHVLADAAPVLVVTRDPRLQELARRVGIRVADPDRLGDAALGTGTPQPPIAVDPACMIYTSGSTALPRAVVCTHQQMVFATHSIQSQLRYRRDDIVFCALPLSFDYGLYQLLLAVSAGAELASAPTTAAGPALLRRLRETRATVLPAVPSLAANLAMLLARSDEVPSDLRLLTNTGAALPAPTLAALRTRLPQLRIQVMYGLTECKRAAIMPPDGDLDRPGSCGCALPGTELIIVDEAGHQVPAGVTGEIVVRGPHVMSGYWHAPAATAERFRVVDGLFRQLHTGDFGRLDEDGFLYFHGRRDDLYKEHGFRVSAIEVVAAALAVAGVEAAEVVPPVQDSDGAVLVVAGRCTAAEVLRGMRDFLEAPKIPDRCLVLPELPLTAHGKVARAALVTLVRSHVT</sequence>
<comment type="caution">
    <text evidence="2">The sequence shown here is derived from an EMBL/GenBank/DDBJ whole genome shotgun (WGS) entry which is preliminary data.</text>
</comment>
<dbReference type="Pfam" id="PF00501">
    <property type="entry name" value="AMP-binding"/>
    <property type="match status" value="1"/>
</dbReference>
<evidence type="ECO:0000259" key="1">
    <source>
        <dbReference type="Pfam" id="PF00501"/>
    </source>
</evidence>
<proteinExistence type="predicted"/>
<dbReference type="RefSeq" id="WP_132400409.1">
    <property type="nucleotide sequence ID" value="NZ_SMKA01000002.1"/>
</dbReference>
<dbReference type="SUPFAM" id="SSF56801">
    <property type="entry name" value="Acetyl-CoA synthetase-like"/>
    <property type="match status" value="1"/>
</dbReference>
<keyword evidence="3" id="KW-1185">Reference proteome</keyword>
<dbReference type="Gene3D" id="3.40.50.12780">
    <property type="entry name" value="N-terminal domain of ligase-like"/>
    <property type="match status" value="1"/>
</dbReference>
<dbReference type="EMBL" id="SMKA01000002">
    <property type="protein sequence ID" value="TDC35533.1"/>
    <property type="molecule type" value="Genomic_DNA"/>
</dbReference>
<protein>
    <submittedName>
        <fullName evidence="2">Long-chain fatty acid--CoA ligase</fullName>
    </submittedName>
</protein>
<dbReference type="Gene3D" id="3.30.300.30">
    <property type="match status" value="1"/>
</dbReference>
<evidence type="ECO:0000313" key="2">
    <source>
        <dbReference type="EMBL" id="TDC35533.1"/>
    </source>
</evidence>
<feature type="domain" description="AMP-dependent synthetase/ligase" evidence="1">
    <location>
        <begin position="15"/>
        <end position="357"/>
    </location>
</feature>
<dbReference type="InterPro" id="IPR042099">
    <property type="entry name" value="ANL_N_sf"/>
</dbReference>
<dbReference type="PANTHER" id="PTHR43767:SF10">
    <property type="entry name" value="SURFACTIN SYNTHASE SUBUNIT 1"/>
    <property type="match status" value="1"/>
</dbReference>
<gene>
    <name evidence="2" type="ORF">E1261_01330</name>
</gene>
<evidence type="ECO:0000313" key="3">
    <source>
        <dbReference type="Proteomes" id="UP000295075"/>
    </source>
</evidence>
<name>A0A4R4QJP1_9ACTN</name>